<name>A0ABW1ZLQ3_9DEIO</name>
<dbReference type="PANTHER" id="PTHR23070">
    <property type="entry name" value="BCS1 AAA-TYPE ATPASE"/>
    <property type="match status" value="1"/>
</dbReference>
<organism evidence="4 5">
    <name type="scientific">Deinococcus multiflagellatus</name>
    <dbReference type="NCBI Taxonomy" id="1656887"/>
    <lineage>
        <taxon>Bacteria</taxon>
        <taxon>Thermotogati</taxon>
        <taxon>Deinococcota</taxon>
        <taxon>Deinococci</taxon>
        <taxon>Deinococcales</taxon>
        <taxon>Deinococcaceae</taxon>
        <taxon>Deinococcus</taxon>
    </lineage>
</organism>
<dbReference type="Pfam" id="PF00004">
    <property type="entry name" value="AAA"/>
    <property type="match status" value="1"/>
</dbReference>
<dbReference type="InterPro" id="IPR003960">
    <property type="entry name" value="ATPase_AAA_CS"/>
</dbReference>
<proteinExistence type="inferred from homology"/>
<evidence type="ECO:0000313" key="4">
    <source>
        <dbReference type="EMBL" id="MFC6661116.1"/>
    </source>
</evidence>
<gene>
    <name evidence="4" type="ORF">ACFP90_12765</name>
</gene>
<accession>A0ABW1ZLQ3</accession>
<dbReference type="SMART" id="SM00382">
    <property type="entry name" value="AAA"/>
    <property type="match status" value="1"/>
</dbReference>
<keyword evidence="2" id="KW-0067">ATP-binding</keyword>
<feature type="domain" description="AAA+ ATPase" evidence="3">
    <location>
        <begin position="5"/>
        <end position="133"/>
    </location>
</feature>
<keyword evidence="5" id="KW-1185">Reference proteome</keyword>
<evidence type="ECO:0000256" key="1">
    <source>
        <dbReference type="ARBA" id="ARBA00007448"/>
    </source>
</evidence>
<dbReference type="PROSITE" id="PS00674">
    <property type="entry name" value="AAA"/>
    <property type="match status" value="1"/>
</dbReference>
<dbReference type="EMBL" id="JBHSWB010000001">
    <property type="protein sequence ID" value="MFC6661116.1"/>
    <property type="molecule type" value="Genomic_DNA"/>
</dbReference>
<comment type="caution">
    <text evidence="4">The sequence shown here is derived from an EMBL/GenBank/DDBJ whole genome shotgun (WGS) entry which is preliminary data.</text>
</comment>
<sequence>MGIPYRRGYLLHGPPGNGKSSLVAALAGAYGLNVCVLNLAAPELTDDRLNTLLGNLPRRALLLLEDIDAVFVGREPRSPAVKLSFNGLLNALDGVAAGEGRVTFMTTNHLSGLDPALIRPGRADRHLPLGNATPDQVAGMLRRFWPAWTDAQVQALSAGVPGGLLSMARVQEYLLERRHDEAAVGRDWPALVGTPCPTRLLLAAS</sequence>
<dbReference type="InterPro" id="IPR050747">
    <property type="entry name" value="Mitochondrial_chaperone_BCS1"/>
</dbReference>
<dbReference type="RefSeq" id="WP_380056470.1">
    <property type="nucleotide sequence ID" value="NZ_JBHSWB010000001.1"/>
</dbReference>
<evidence type="ECO:0000313" key="5">
    <source>
        <dbReference type="Proteomes" id="UP001596317"/>
    </source>
</evidence>
<dbReference type="InterPro" id="IPR003593">
    <property type="entry name" value="AAA+_ATPase"/>
</dbReference>
<dbReference type="SUPFAM" id="SSF52540">
    <property type="entry name" value="P-loop containing nucleoside triphosphate hydrolases"/>
    <property type="match status" value="1"/>
</dbReference>
<reference evidence="5" key="1">
    <citation type="journal article" date="2019" name="Int. J. Syst. Evol. Microbiol.">
        <title>The Global Catalogue of Microorganisms (GCM) 10K type strain sequencing project: providing services to taxonomists for standard genome sequencing and annotation.</title>
        <authorList>
            <consortium name="The Broad Institute Genomics Platform"/>
            <consortium name="The Broad Institute Genome Sequencing Center for Infectious Disease"/>
            <person name="Wu L."/>
            <person name="Ma J."/>
        </authorList>
    </citation>
    <scope>NUCLEOTIDE SEQUENCE [LARGE SCALE GENOMIC DNA]</scope>
    <source>
        <strain evidence="5">CCUG 63830</strain>
    </source>
</reference>
<evidence type="ECO:0000259" key="3">
    <source>
        <dbReference type="SMART" id="SM00382"/>
    </source>
</evidence>
<comment type="similarity">
    <text evidence="1">Belongs to the AAA ATPase family. BCS1 subfamily.</text>
</comment>
<dbReference type="Gene3D" id="3.40.50.300">
    <property type="entry name" value="P-loop containing nucleotide triphosphate hydrolases"/>
    <property type="match status" value="1"/>
</dbReference>
<dbReference type="Proteomes" id="UP001596317">
    <property type="component" value="Unassembled WGS sequence"/>
</dbReference>
<protein>
    <submittedName>
        <fullName evidence="4">AAA family ATPase</fullName>
    </submittedName>
</protein>
<dbReference type="InterPro" id="IPR003959">
    <property type="entry name" value="ATPase_AAA_core"/>
</dbReference>
<keyword evidence="2" id="KW-0547">Nucleotide-binding</keyword>
<evidence type="ECO:0000256" key="2">
    <source>
        <dbReference type="RuleBase" id="RU003651"/>
    </source>
</evidence>
<dbReference type="InterPro" id="IPR027417">
    <property type="entry name" value="P-loop_NTPase"/>
</dbReference>